<accession>A0A9D1CLT5</accession>
<evidence type="ECO:0000256" key="1">
    <source>
        <dbReference type="ARBA" id="ARBA00001933"/>
    </source>
</evidence>
<evidence type="ECO:0000256" key="3">
    <source>
        <dbReference type="ARBA" id="ARBA00004946"/>
    </source>
</evidence>
<dbReference type="AlphaFoldDB" id="A0A9D1CLT5"/>
<evidence type="ECO:0000256" key="8">
    <source>
        <dbReference type="ARBA" id="ARBA00022679"/>
    </source>
</evidence>
<organism evidence="15 16">
    <name type="scientific">Candidatus Faecousia excrementigallinarum</name>
    <dbReference type="NCBI Taxonomy" id="2840806"/>
    <lineage>
        <taxon>Bacteria</taxon>
        <taxon>Bacillati</taxon>
        <taxon>Bacillota</taxon>
        <taxon>Clostridia</taxon>
        <taxon>Eubacteriales</taxon>
        <taxon>Oscillospiraceae</taxon>
        <taxon>Faecousia</taxon>
    </lineage>
</organism>
<dbReference type="SUPFAM" id="SSF53383">
    <property type="entry name" value="PLP-dependent transferases"/>
    <property type="match status" value="1"/>
</dbReference>
<dbReference type="CDD" id="cd00610">
    <property type="entry name" value="OAT_like"/>
    <property type="match status" value="1"/>
</dbReference>
<keyword evidence="7 15" id="KW-0032">Aminotransferase</keyword>
<dbReference type="InterPro" id="IPR049704">
    <property type="entry name" value="Aminotrans_3_PPA_site"/>
</dbReference>
<comment type="function">
    <text evidence="2">Catalyzes reversively the conversion of L-aspartate beta-semialdehyde (ASA) to L-2,4-diaminobutyrate (DABA) by transamination with L-glutamate.</text>
</comment>
<sequence>MNTKTFDMYESSVRSYCRHFPVVFNRAKGAFMYDEEGNRYLDFLCGAGALNYGHNNDYIKEKLIAYLQNDGVLHALDLHTPAKREFLDALEEKILKPRGLNYRVMCCGPTGTNAIEAGLKLARKVTGRSNVWAFMGCFHGMTLGSLSLTTEAYARNAAGVTLENCTHIPAPYMFPELDVVAYMQRLLDDDHSGVEKPAALVMETVQAEGGIYPFAPEFLRGCRKFCDENGILLIIDDIQAGCGRTGTFFSFERAGIKPDMVTVSKSIGGIGMPMSLLLISPDEDIWKPAEHNGTFRGNQLAFVAGTAAIEYMVEHKLDQEAARKGAMVDAFIREEILPLDKRLTHRGIGLIWGIDCQALGGDPFSEAVVEACFRKHLIVERAGRNSCVVKLMPTLVIEDEDLMEGLRILKEAFVEVLESQK</sequence>
<evidence type="ECO:0000256" key="11">
    <source>
        <dbReference type="ARBA" id="ARBA00030665"/>
    </source>
</evidence>
<dbReference type="EC" id="2.6.1.76" evidence="5"/>
<dbReference type="PANTHER" id="PTHR43552">
    <property type="entry name" value="DIAMINOBUTYRATE--2-OXOGLUTARATE AMINOTRANSFERASE"/>
    <property type="match status" value="1"/>
</dbReference>
<dbReference type="Gene3D" id="3.90.1150.10">
    <property type="entry name" value="Aspartate Aminotransferase, domain 1"/>
    <property type="match status" value="1"/>
</dbReference>
<dbReference type="InterPro" id="IPR005814">
    <property type="entry name" value="Aminotrans_3"/>
</dbReference>
<evidence type="ECO:0000256" key="12">
    <source>
        <dbReference type="ARBA" id="ARBA00031476"/>
    </source>
</evidence>
<dbReference type="GO" id="GO:0045303">
    <property type="term" value="F:diaminobutyrate-2-oxoglutarate transaminase activity"/>
    <property type="evidence" value="ECO:0007669"/>
    <property type="project" value="UniProtKB-EC"/>
</dbReference>
<dbReference type="InterPro" id="IPR015424">
    <property type="entry name" value="PyrdxlP-dep_Trfase"/>
</dbReference>
<evidence type="ECO:0000256" key="2">
    <source>
        <dbReference type="ARBA" id="ARBA00002189"/>
    </source>
</evidence>
<gene>
    <name evidence="15" type="ORF">IAB74_03615</name>
</gene>
<keyword evidence="8" id="KW-0808">Transferase</keyword>
<name>A0A9D1CLT5_9FIRM</name>
<evidence type="ECO:0000256" key="6">
    <source>
        <dbReference type="ARBA" id="ARBA00014798"/>
    </source>
</evidence>
<comment type="caution">
    <text evidence="15">The sequence shown here is derived from an EMBL/GenBank/DDBJ whole genome shotgun (WGS) entry which is preliminary data.</text>
</comment>
<dbReference type="Pfam" id="PF00202">
    <property type="entry name" value="Aminotran_3"/>
    <property type="match status" value="1"/>
</dbReference>
<evidence type="ECO:0000313" key="16">
    <source>
        <dbReference type="Proteomes" id="UP000886796"/>
    </source>
</evidence>
<evidence type="ECO:0000256" key="5">
    <source>
        <dbReference type="ARBA" id="ARBA00013155"/>
    </source>
</evidence>
<evidence type="ECO:0000256" key="9">
    <source>
        <dbReference type="ARBA" id="ARBA00022898"/>
    </source>
</evidence>
<comment type="similarity">
    <text evidence="4 14">Belongs to the class-III pyridoxal-phosphate-dependent aminotransferase family.</text>
</comment>
<dbReference type="Proteomes" id="UP000886796">
    <property type="component" value="Unassembled WGS sequence"/>
</dbReference>
<evidence type="ECO:0000256" key="7">
    <source>
        <dbReference type="ARBA" id="ARBA00022576"/>
    </source>
</evidence>
<evidence type="ECO:0000256" key="4">
    <source>
        <dbReference type="ARBA" id="ARBA00008954"/>
    </source>
</evidence>
<dbReference type="PROSITE" id="PS00600">
    <property type="entry name" value="AA_TRANSFER_CLASS_3"/>
    <property type="match status" value="1"/>
</dbReference>
<dbReference type="InterPro" id="IPR004637">
    <property type="entry name" value="Dat"/>
</dbReference>
<keyword evidence="9 14" id="KW-0663">Pyridoxal phosphate</keyword>
<protein>
    <recommendedName>
        <fullName evidence="6">Diaminobutyrate--2-oxoglutarate transaminase</fullName>
        <ecNumber evidence="5">2.6.1.76</ecNumber>
    </recommendedName>
    <alternativeName>
        <fullName evidence="11">DABA aminotransferase</fullName>
    </alternativeName>
    <alternativeName>
        <fullName evidence="12">Diaminobutyrate--2-oxoglutarate aminotransferase</fullName>
    </alternativeName>
    <alternativeName>
        <fullName evidence="10">L-2,4-diaminobutyric acid transaminase</fullName>
    </alternativeName>
</protein>
<dbReference type="NCBIfam" id="TIGR00709">
    <property type="entry name" value="dat"/>
    <property type="match status" value="1"/>
</dbReference>
<dbReference type="Gene3D" id="3.40.640.10">
    <property type="entry name" value="Type I PLP-dependent aspartate aminotransferase-like (Major domain)"/>
    <property type="match status" value="1"/>
</dbReference>
<dbReference type="EMBL" id="DVFK01000055">
    <property type="protein sequence ID" value="HIQ67582.1"/>
    <property type="molecule type" value="Genomic_DNA"/>
</dbReference>
<dbReference type="InterPro" id="IPR015422">
    <property type="entry name" value="PyrdxlP-dep_Trfase_small"/>
</dbReference>
<reference evidence="15" key="2">
    <citation type="journal article" date="2021" name="PeerJ">
        <title>Extensive microbial diversity within the chicken gut microbiome revealed by metagenomics and culture.</title>
        <authorList>
            <person name="Gilroy R."/>
            <person name="Ravi A."/>
            <person name="Getino M."/>
            <person name="Pursley I."/>
            <person name="Horton D.L."/>
            <person name="Alikhan N.F."/>
            <person name="Baker D."/>
            <person name="Gharbi K."/>
            <person name="Hall N."/>
            <person name="Watson M."/>
            <person name="Adriaenssens E.M."/>
            <person name="Foster-Nyarko E."/>
            <person name="Jarju S."/>
            <person name="Secka A."/>
            <person name="Antonio M."/>
            <person name="Oren A."/>
            <person name="Chaudhuri R.R."/>
            <person name="La Ragione R."/>
            <person name="Hildebrand F."/>
            <person name="Pallen M.J."/>
        </authorList>
    </citation>
    <scope>NUCLEOTIDE SEQUENCE</scope>
    <source>
        <strain evidence="15">13361</strain>
    </source>
</reference>
<reference evidence="15" key="1">
    <citation type="submission" date="2020-10" db="EMBL/GenBank/DDBJ databases">
        <authorList>
            <person name="Gilroy R."/>
        </authorList>
    </citation>
    <scope>NUCLEOTIDE SEQUENCE</scope>
    <source>
        <strain evidence="15">13361</strain>
    </source>
</reference>
<proteinExistence type="inferred from homology"/>
<evidence type="ECO:0000313" key="15">
    <source>
        <dbReference type="EMBL" id="HIQ67582.1"/>
    </source>
</evidence>
<evidence type="ECO:0000256" key="14">
    <source>
        <dbReference type="RuleBase" id="RU003560"/>
    </source>
</evidence>
<comment type="pathway">
    <text evidence="3">Amine and polyamine biosynthesis; ectoine biosynthesis; L-ectoine from L-aspartate 4-semialdehyde: step 1/3.</text>
</comment>
<comment type="cofactor">
    <cofactor evidence="1">
        <name>pyridoxal 5'-phosphate</name>
        <dbReference type="ChEBI" id="CHEBI:597326"/>
    </cofactor>
</comment>
<dbReference type="NCBIfam" id="NF006733">
    <property type="entry name" value="PRK09264.1"/>
    <property type="match status" value="1"/>
</dbReference>
<evidence type="ECO:0000256" key="10">
    <source>
        <dbReference type="ARBA" id="ARBA00029744"/>
    </source>
</evidence>
<dbReference type="InterPro" id="IPR015421">
    <property type="entry name" value="PyrdxlP-dep_Trfase_major"/>
</dbReference>
<comment type="catalytic activity">
    <reaction evidence="13">
        <text>L-2,4-diaminobutanoate + 2-oxoglutarate = L-aspartate 4-semialdehyde + L-glutamate</text>
        <dbReference type="Rhea" id="RHEA:11160"/>
        <dbReference type="ChEBI" id="CHEBI:16810"/>
        <dbReference type="ChEBI" id="CHEBI:29985"/>
        <dbReference type="ChEBI" id="CHEBI:58761"/>
        <dbReference type="ChEBI" id="CHEBI:537519"/>
        <dbReference type="EC" id="2.6.1.76"/>
    </reaction>
</comment>
<evidence type="ECO:0000256" key="13">
    <source>
        <dbReference type="ARBA" id="ARBA00049111"/>
    </source>
</evidence>
<dbReference type="PIRSF" id="PIRSF000521">
    <property type="entry name" value="Transaminase_4ab_Lys_Orn"/>
    <property type="match status" value="1"/>
</dbReference>
<dbReference type="PANTHER" id="PTHR43552:SF2">
    <property type="entry name" value="DIAMINOBUTYRATE--2-OXOGLUTARATE TRANSAMINASE"/>
    <property type="match status" value="1"/>
</dbReference>
<dbReference type="GO" id="GO:0030170">
    <property type="term" value="F:pyridoxal phosphate binding"/>
    <property type="evidence" value="ECO:0007669"/>
    <property type="project" value="InterPro"/>
</dbReference>